<dbReference type="Gene3D" id="2.60.40.10">
    <property type="entry name" value="Immunoglobulins"/>
    <property type="match status" value="1"/>
</dbReference>
<accession>A0A0F9S3P5</accession>
<organism evidence="1">
    <name type="scientific">marine sediment metagenome</name>
    <dbReference type="NCBI Taxonomy" id="412755"/>
    <lineage>
        <taxon>unclassified sequences</taxon>
        <taxon>metagenomes</taxon>
        <taxon>ecological metagenomes</taxon>
    </lineage>
</organism>
<evidence type="ECO:0008006" key="2">
    <source>
        <dbReference type="Google" id="ProtNLM"/>
    </source>
</evidence>
<dbReference type="InterPro" id="IPR013783">
    <property type="entry name" value="Ig-like_fold"/>
</dbReference>
<reference evidence="1" key="1">
    <citation type="journal article" date="2015" name="Nature">
        <title>Complex archaea that bridge the gap between prokaryotes and eukaryotes.</title>
        <authorList>
            <person name="Spang A."/>
            <person name="Saw J.H."/>
            <person name="Jorgensen S.L."/>
            <person name="Zaremba-Niedzwiedzka K."/>
            <person name="Martijn J."/>
            <person name="Lind A.E."/>
            <person name="van Eijk R."/>
            <person name="Schleper C."/>
            <person name="Guy L."/>
            <person name="Ettema T.J."/>
        </authorList>
    </citation>
    <scope>NUCLEOTIDE SEQUENCE</scope>
</reference>
<protein>
    <recommendedName>
        <fullName evidence="2">Dystroglycan-type cadherin-like domain-containing protein</fullName>
    </recommendedName>
</protein>
<sequence length="146" mass="15001">MIRLLGSVALVVLVLFLTACNPQSPLRPSGDDSQEVDIDITITANPVGDRGGSGITNQAPRLTAPGDQQNTAGDAVVLSLTVIDPDGDRVTWLAGGLPRTLTIDDTGIISGMISPSSAADSPFASIVAVSDGQLSDSITFTWVVDP</sequence>
<comment type="caution">
    <text evidence="1">The sequence shown here is derived from an EMBL/GenBank/DDBJ whole genome shotgun (WGS) entry which is preliminary data.</text>
</comment>
<evidence type="ECO:0000313" key="1">
    <source>
        <dbReference type="EMBL" id="KKN61694.1"/>
    </source>
</evidence>
<dbReference type="EMBL" id="LAZR01000649">
    <property type="protein sequence ID" value="KKN61694.1"/>
    <property type="molecule type" value="Genomic_DNA"/>
</dbReference>
<dbReference type="AlphaFoldDB" id="A0A0F9S3P5"/>
<name>A0A0F9S3P5_9ZZZZ</name>
<gene>
    <name evidence="1" type="ORF">LCGC14_0519100</name>
</gene>
<proteinExistence type="predicted"/>
<dbReference type="PROSITE" id="PS51257">
    <property type="entry name" value="PROKAR_LIPOPROTEIN"/>
    <property type="match status" value="1"/>
</dbReference>